<keyword evidence="1" id="KW-0812">Transmembrane</keyword>
<feature type="transmembrane region" description="Helical" evidence="1">
    <location>
        <begin position="72"/>
        <end position="89"/>
    </location>
</feature>
<dbReference type="GO" id="GO:0006814">
    <property type="term" value="P:sodium ion transport"/>
    <property type="evidence" value="ECO:0007669"/>
    <property type="project" value="InterPro"/>
</dbReference>
<sequence>MAIAADGPAIAGIPVDFILFGLTLLGVALFHHNVLQVALGGLATITAYKLIFTGFKAGPGIAGLAAHMGHEWVLIANLFCLLVGFALLARHFEDSGVPELLPKLLPDGWLGPFALLVIIFLLSGILDNIAAALIGATVAATVFKRKVHIGYLAALVTASNAGGAGSVVGDTTTTMIWISGVSPLAVAEAYLAASVALVVFGIPAALAQHRYAQIVRSEDKAHAVDWARVGIVLFILVAAIVTNVTINLKFPEAADHFPFLGVAVVLAILVMTPLRKPEWSLLPGAMKGSVFLLALVTCASMMPVDKLPPASVLTTLGLGFISAVFDNIPLTALAIKQGGYDWGFLAYAVGFGGSMLWFGSSAGVAVASLFPEARSVGQWLRHGWFIPIGYVAGYAAITFVLGWHPS</sequence>
<feature type="transmembrane region" description="Helical" evidence="1">
    <location>
        <begin position="189"/>
        <end position="208"/>
    </location>
</feature>
<dbReference type="PANTHER" id="PTHR43269">
    <property type="entry name" value="SODIUM/PROTON ANTIPORTER 1-RELATED"/>
    <property type="match status" value="1"/>
</dbReference>
<feature type="transmembrane region" description="Helical" evidence="1">
    <location>
        <begin position="7"/>
        <end position="28"/>
    </location>
</feature>
<feature type="transmembrane region" description="Helical" evidence="1">
    <location>
        <begin position="382"/>
        <end position="403"/>
    </location>
</feature>
<dbReference type="AlphaFoldDB" id="A0A974SSJ5"/>
<dbReference type="KEGG" id="ares:IWH25_06330"/>
<dbReference type="Proteomes" id="UP000663444">
    <property type="component" value="Chromosome"/>
</dbReference>
<dbReference type="GO" id="GO:0015297">
    <property type="term" value="F:antiporter activity"/>
    <property type="evidence" value="ECO:0007669"/>
    <property type="project" value="InterPro"/>
</dbReference>
<protein>
    <submittedName>
        <fullName evidence="2">Citrate transporter</fullName>
    </submittedName>
</protein>
<organism evidence="2 3">
    <name type="scientific">Azospira restricta</name>
    <dbReference type="NCBI Taxonomy" id="404405"/>
    <lineage>
        <taxon>Bacteria</taxon>
        <taxon>Pseudomonadati</taxon>
        <taxon>Pseudomonadota</taxon>
        <taxon>Betaproteobacteria</taxon>
        <taxon>Rhodocyclales</taxon>
        <taxon>Rhodocyclaceae</taxon>
        <taxon>Azospira</taxon>
    </lineage>
</organism>
<feature type="transmembrane region" description="Helical" evidence="1">
    <location>
        <begin position="310"/>
        <end position="332"/>
    </location>
</feature>
<dbReference type="EMBL" id="CP064781">
    <property type="protein sequence ID" value="QRJ65652.1"/>
    <property type="molecule type" value="Genomic_DNA"/>
</dbReference>
<evidence type="ECO:0000313" key="3">
    <source>
        <dbReference type="Proteomes" id="UP000663444"/>
    </source>
</evidence>
<accession>A0A974SSJ5</accession>
<name>A0A974SSJ5_9RHOO</name>
<dbReference type="InterPro" id="IPR045016">
    <property type="entry name" value="NhaD-like"/>
</dbReference>
<feature type="transmembrane region" description="Helical" evidence="1">
    <location>
        <begin position="109"/>
        <end position="142"/>
    </location>
</feature>
<feature type="transmembrane region" description="Helical" evidence="1">
    <location>
        <begin position="229"/>
        <end position="250"/>
    </location>
</feature>
<evidence type="ECO:0000256" key="1">
    <source>
        <dbReference type="SAM" id="Phobius"/>
    </source>
</evidence>
<evidence type="ECO:0000313" key="2">
    <source>
        <dbReference type="EMBL" id="QRJ65652.1"/>
    </source>
</evidence>
<feature type="transmembrane region" description="Helical" evidence="1">
    <location>
        <begin position="344"/>
        <end position="370"/>
    </location>
</feature>
<dbReference type="PANTHER" id="PTHR43269:SF2">
    <property type="entry name" value="SODIUM_PROTON ANTIPORTER 1-RELATED"/>
    <property type="match status" value="1"/>
</dbReference>
<feature type="transmembrane region" description="Helical" evidence="1">
    <location>
        <begin position="256"/>
        <end position="274"/>
    </location>
</feature>
<feature type="transmembrane region" description="Helical" evidence="1">
    <location>
        <begin position="149"/>
        <end position="169"/>
    </location>
</feature>
<keyword evidence="1" id="KW-0472">Membrane</keyword>
<feature type="transmembrane region" description="Helical" evidence="1">
    <location>
        <begin position="286"/>
        <end position="304"/>
    </location>
</feature>
<keyword evidence="3" id="KW-1185">Reference proteome</keyword>
<keyword evidence="1" id="KW-1133">Transmembrane helix</keyword>
<proteinExistence type="predicted"/>
<gene>
    <name evidence="2" type="ORF">IWH25_06330</name>
</gene>
<reference evidence="2" key="1">
    <citation type="submission" date="2020-11" db="EMBL/GenBank/DDBJ databases">
        <title>Azospira restricta DSM 18626 genome sequence.</title>
        <authorList>
            <person name="Moe W.M."/>
        </authorList>
    </citation>
    <scope>NUCLEOTIDE SEQUENCE</scope>
    <source>
        <strain evidence="2">DSM 18626</strain>
    </source>
</reference>